<reference evidence="3" key="1">
    <citation type="journal article" date="2020" name="mSystems">
        <title>Genome- and Community-Level Interaction Insights into Carbon Utilization and Element Cycling Functions of Hydrothermarchaeota in Hydrothermal Sediment.</title>
        <authorList>
            <person name="Zhou Z."/>
            <person name="Liu Y."/>
            <person name="Xu W."/>
            <person name="Pan J."/>
            <person name="Luo Z.H."/>
            <person name="Li M."/>
        </authorList>
    </citation>
    <scope>NUCLEOTIDE SEQUENCE [LARGE SCALE GENOMIC DNA]</scope>
    <source>
        <strain evidence="3">SpSt-479</strain>
    </source>
</reference>
<dbReference type="PANTHER" id="PTHR36842">
    <property type="entry name" value="PROTEIN TOLB HOMOLOG"/>
    <property type="match status" value="1"/>
</dbReference>
<dbReference type="Pfam" id="PF07676">
    <property type="entry name" value="PD40"/>
    <property type="match status" value="1"/>
</dbReference>
<evidence type="ECO:0000256" key="1">
    <source>
        <dbReference type="ARBA" id="ARBA00009820"/>
    </source>
</evidence>
<dbReference type="InterPro" id="IPR011042">
    <property type="entry name" value="6-blade_b-propeller_TolB-like"/>
</dbReference>
<dbReference type="PANTHER" id="PTHR36842:SF1">
    <property type="entry name" value="PROTEIN TOLB"/>
    <property type="match status" value="1"/>
</dbReference>
<accession>A0A7V2ZJM6</accession>
<dbReference type="InterPro" id="IPR011659">
    <property type="entry name" value="WD40"/>
</dbReference>
<dbReference type="SUPFAM" id="SSF82171">
    <property type="entry name" value="DPP6 N-terminal domain-like"/>
    <property type="match status" value="2"/>
</dbReference>
<feature type="domain" description="Peptidase MA-like" evidence="2">
    <location>
        <begin position="72"/>
        <end position="268"/>
    </location>
</feature>
<dbReference type="EMBL" id="DSUJ01000008">
    <property type="protein sequence ID" value="HFI91135.1"/>
    <property type="molecule type" value="Genomic_DNA"/>
</dbReference>
<gene>
    <name evidence="3" type="ORF">ENS31_06320</name>
</gene>
<comment type="similarity">
    <text evidence="1">Belongs to the TolB family.</text>
</comment>
<dbReference type="Gene3D" id="2.40.160.50">
    <property type="entry name" value="membrane protein fhac: a member of the omp85/tpsb transporter family"/>
    <property type="match status" value="1"/>
</dbReference>
<evidence type="ECO:0000259" key="2">
    <source>
        <dbReference type="Pfam" id="PF13485"/>
    </source>
</evidence>
<dbReference type="InterPro" id="IPR039568">
    <property type="entry name" value="Peptidase_MA-like_dom"/>
</dbReference>
<dbReference type="Pfam" id="PF13485">
    <property type="entry name" value="Peptidase_MA_2"/>
    <property type="match status" value="1"/>
</dbReference>
<name>A0A7V2ZJM6_9BACT</name>
<organism evidence="3">
    <name type="scientific">Ignavibacterium album</name>
    <dbReference type="NCBI Taxonomy" id="591197"/>
    <lineage>
        <taxon>Bacteria</taxon>
        <taxon>Pseudomonadati</taxon>
        <taxon>Ignavibacteriota</taxon>
        <taxon>Ignavibacteria</taxon>
        <taxon>Ignavibacteriales</taxon>
        <taxon>Ignavibacteriaceae</taxon>
        <taxon>Ignavibacterium</taxon>
    </lineage>
</organism>
<proteinExistence type="inferred from homology"/>
<evidence type="ECO:0000313" key="3">
    <source>
        <dbReference type="EMBL" id="HFI91135.1"/>
    </source>
</evidence>
<dbReference type="Gene3D" id="2.120.10.30">
    <property type="entry name" value="TolB, C-terminal domain"/>
    <property type="match status" value="1"/>
</dbReference>
<protein>
    <recommendedName>
        <fullName evidence="2">Peptidase MA-like domain-containing protein</fullName>
    </recommendedName>
</protein>
<comment type="caution">
    <text evidence="3">The sequence shown here is derived from an EMBL/GenBank/DDBJ whole genome shotgun (WGS) entry which is preliminary data.</text>
</comment>
<dbReference type="AlphaFoldDB" id="A0A7V2ZJM6"/>
<sequence length="937" mass="109694">MKIFLKYSFVILFLAITELQAQYFFFGRNKVQYEDFDWKVLRTEHFNIYYYGEMETIAEIGAAYAEEMYSELAEKLNHVVTRKIPLIFYNTSIHFQQTNITPGFIPEGVGGFFEFLKGRVVIPSTGSLSDFRHVIRHELVHVFMTNKVFRVLRDHRQPTDVLPPLWFVEGLAEYLSTESDAQAEMVMRDAVINNYFVGLKDIFKIYGSFLMYKEGQSFLEFVESNYGAEKIPQLLENFWMYKNFNDIIEHTFNKTINDIDNEWSYYLKRKYYPLLSDKVPQEIGAKKLTDWGFNFSPVFYKTKDSSFVFFTANRDGYSSLYKLILDKNYNPVDDPELVLRGEKTDEFESFHLFQSSIDISKDGVLTFVTKSGATDVIHFLDVRNYQLIKTFNRDYLISISSPKFSDDGNKIVFQAVDQKGFSDIYLFNLDSDSLIRLTNDYYDDRDPCFVTLNKIVFSSDRTSGEFSGKYNLFSINIIDREIKYITLANANFSNPILSPDKSKLLFTSDVDGVRNIWMQKIQNEKFDNKIYQISNFFTSSFDPRFINDTIIVFSGFQNFSFHLYRKELLLNLIDSLNVLQFESQKPKGKWLASTLHYESEYQKLKYEKEYSLDYAQSVVATDPVFGTRGGAILTLSDLLGDDQYYILLYNTAEVQSDFLKSFNVAITRINLSKRVNFGYGIFHFNGRRYDIRESNEFFYEKSYGGTFLLSYPLTKFERIEASTTLADTEREIVEGNSERKAFLLSNSISMVHDNSLWSTSGPVDGSRWLVLLGYTTDIKYSNVNYFSVIADYRYYLRLGLRTAIATRLGIFYNEGKDARRYFMGGSWDLRGWPRWSIRGEKMWLTSLEFRFPLIDQLNIKFPFLDLGFWGFRAATFFDAGSAWDNEYKTTYGSVGFGFRFNIFGVLVLRYDIGKKIENDFRQFQPGLFYQFFFGWDF</sequence>